<dbReference type="EnsemblMetazoa" id="Aqu2.1.13179_001">
    <property type="protein sequence ID" value="Aqu2.1.13179_001"/>
    <property type="gene ID" value="Aqu2.1.13179"/>
</dbReference>
<organism evidence="2">
    <name type="scientific">Amphimedon queenslandica</name>
    <name type="common">Sponge</name>
    <dbReference type="NCBI Taxonomy" id="400682"/>
    <lineage>
        <taxon>Eukaryota</taxon>
        <taxon>Metazoa</taxon>
        <taxon>Porifera</taxon>
        <taxon>Demospongiae</taxon>
        <taxon>Heteroscleromorpha</taxon>
        <taxon>Haplosclerida</taxon>
        <taxon>Niphatidae</taxon>
        <taxon>Amphimedon</taxon>
    </lineage>
</organism>
<dbReference type="STRING" id="400682.A0A1X7TEY0"/>
<evidence type="ECO:0000313" key="2">
    <source>
        <dbReference type="EnsemblMetazoa" id="Aqu2.1.13179_001"/>
    </source>
</evidence>
<protein>
    <recommendedName>
        <fullName evidence="1">Reverse transcriptase domain-containing protein</fullName>
    </recommendedName>
</protein>
<dbReference type="CDD" id="cd01650">
    <property type="entry name" value="RT_nLTR_like"/>
    <property type="match status" value="1"/>
</dbReference>
<dbReference type="InterPro" id="IPR000477">
    <property type="entry name" value="RT_dom"/>
</dbReference>
<reference evidence="2" key="1">
    <citation type="submission" date="2017-05" db="UniProtKB">
        <authorList>
            <consortium name="EnsemblMetazoa"/>
        </authorList>
    </citation>
    <scope>IDENTIFICATION</scope>
</reference>
<dbReference type="InterPro" id="IPR043502">
    <property type="entry name" value="DNA/RNA_pol_sf"/>
</dbReference>
<dbReference type="InParanoid" id="A0A1X7TEY0"/>
<accession>A0A1X7TEY0</accession>
<dbReference type="OMA" id="CELGEMW"/>
<dbReference type="Pfam" id="PF00078">
    <property type="entry name" value="RVT_1"/>
    <property type="match status" value="1"/>
</dbReference>
<evidence type="ECO:0000259" key="1">
    <source>
        <dbReference type="PROSITE" id="PS50878"/>
    </source>
</evidence>
<sequence length="117" mass="13708">EWRTHLVTPVYKSGDRSSVKNYRPISLLCILSKVLERLIFERIYPHIAATISHNQFGFMKQRSTLQQLLAHLNNIVSIVARSKQVDVAYLDIKKAFDTVDHNLLLEKLWRCELGEMW</sequence>
<feature type="domain" description="Reverse transcriptase" evidence="1">
    <location>
        <begin position="1"/>
        <end position="117"/>
    </location>
</feature>
<dbReference type="PANTHER" id="PTHR19446">
    <property type="entry name" value="REVERSE TRANSCRIPTASES"/>
    <property type="match status" value="1"/>
</dbReference>
<dbReference type="SUPFAM" id="SSF56672">
    <property type="entry name" value="DNA/RNA polymerases"/>
    <property type="match status" value="1"/>
</dbReference>
<dbReference type="eggNOG" id="KOG1075">
    <property type="taxonomic scope" value="Eukaryota"/>
</dbReference>
<dbReference type="PROSITE" id="PS50878">
    <property type="entry name" value="RT_POL"/>
    <property type="match status" value="1"/>
</dbReference>
<name>A0A1X7TEY0_AMPQE</name>
<dbReference type="AlphaFoldDB" id="A0A1X7TEY0"/>
<proteinExistence type="predicted"/>